<feature type="region of interest" description="Disordered" evidence="3">
    <location>
        <begin position="17"/>
        <end position="36"/>
    </location>
</feature>
<reference evidence="5" key="1">
    <citation type="submission" date="2021-01" db="EMBL/GenBank/DDBJ databases">
        <title>Whole genome shotgun sequence of Dactylosporangium siamense NBRC 106093.</title>
        <authorList>
            <person name="Komaki H."/>
            <person name="Tamura T."/>
        </authorList>
    </citation>
    <scope>NUCLEOTIDE SEQUENCE</scope>
    <source>
        <strain evidence="5">NBRC 106093</strain>
    </source>
</reference>
<organism evidence="5 6">
    <name type="scientific">Dactylosporangium siamense</name>
    <dbReference type="NCBI Taxonomy" id="685454"/>
    <lineage>
        <taxon>Bacteria</taxon>
        <taxon>Bacillati</taxon>
        <taxon>Actinomycetota</taxon>
        <taxon>Actinomycetes</taxon>
        <taxon>Micromonosporales</taxon>
        <taxon>Micromonosporaceae</taxon>
        <taxon>Dactylosporangium</taxon>
    </lineage>
</organism>
<feature type="domain" description="Methyltransferase" evidence="4">
    <location>
        <begin position="73"/>
        <end position="171"/>
    </location>
</feature>
<gene>
    <name evidence="5" type="ORF">Dsi01nite_089310</name>
</gene>
<evidence type="ECO:0000256" key="2">
    <source>
        <dbReference type="ARBA" id="ARBA00022679"/>
    </source>
</evidence>
<dbReference type="Proteomes" id="UP000660611">
    <property type="component" value="Unassembled WGS sequence"/>
</dbReference>
<evidence type="ECO:0000256" key="1">
    <source>
        <dbReference type="ARBA" id="ARBA00022603"/>
    </source>
</evidence>
<evidence type="ECO:0000256" key="3">
    <source>
        <dbReference type="SAM" id="MobiDB-lite"/>
    </source>
</evidence>
<dbReference type="PANTHER" id="PTHR43861:SF1">
    <property type="entry name" value="TRANS-ACONITATE 2-METHYLTRANSFERASE"/>
    <property type="match status" value="1"/>
</dbReference>
<keyword evidence="6" id="KW-1185">Reference proteome</keyword>
<dbReference type="InterPro" id="IPR029063">
    <property type="entry name" value="SAM-dependent_MTases_sf"/>
</dbReference>
<proteinExistence type="predicted"/>
<evidence type="ECO:0000259" key="4">
    <source>
        <dbReference type="Pfam" id="PF13649"/>
    </source>
</evidence>
<dbReference type="InterPro" id="IPR041698">
    <property type="entry name" value="Methyltransf_25"/>
</dbReference>
<evidence type="ECO:0000313" key="5">
    <source>
        <dbReference type="EMBL" id="GIG50890.1"/>
    </source>
</evidence>
<dbReference type="EMBL" id="BONQ01000144">
    <property type="protein sequence ID" value="GIG50890.1"/>
    <property type="molecule type" value="Genomic_DNA"/>
</dbReference>
<dbReference type="CDD" id="cd02440">
    <property type="entry name" value="AdoMet_MTases"/>
    <property type="match status" value="1"/>
</dbReference>
<dbReference type="GO" id="GO:0032259">
    <property type="term" value="P:methylation"/>
    <property type="evidence" value="ECO:0007669"/>
    <property type="project" value="UniProtKB-KW"/>
</dbReference>
<dbReference type="GO" id="GO:0008168">
    <property type="term" value="F:methyltransferase activity"/>
    <property type="evidence" value="ECO:0007669"/>
    <property type="project" value="UniProtKB-KW"/>
</dbReference>
<dbReference type="Pfam" id="PF13649">
    <property type="entry name" value="Methyltransf_25"/>
    <property type="match status" value="1"/>
</dbReference>
<dbReference type="Gene3D" id="3.40.50.150">
    <property type="entry name" value="Vaccinia Virus protein VP39"/>
    <property type="match status" value="1"/>
</dbReference>
<sequence length="295" mass="32026">MPLTQLVAMVNGMAHHHEGHAHQKSHNHGSHNHNHGSHEALADILDLDAEVLHEHLTEVMAWVHERTGTAATVLDLGAGTGAGTLALARRFPGARITAVDMSPQMLDHLRHKAHAAGLADRIRTVEADLDTAWPDGVEQQADLVWAANSLHHLADPVGTLRTIRAAIRPGGHLVALEMDAFPRFLPDDALEARCHAAVAEARATDMPHLGADWAPLLRAAGFTVKAQHRFEIDLRPPLPEATGRYAQTSLRRLHQGLEGRLSPEDLAALEALAEAVPQHPDLTVQARRTAWIAEP</sequence>
<dbReference type="PANTHER" id="PTHR43861">
    <property type="entry name" value="TRANS-ACONITATE 2-METHYLTRANSFERASE-RELATED"/>
    <property type="match status" value="1"/>
</dbReference>
<keyword evidence="2" id="KW-0808">Transferase</keyword>
<feature type="compositionally biased region" description="Basic residues" evidence="3">
    <location>
        <begin position="17"/>
        <end position="35"/>
    </location>
</feature>
<dbReference type="AlphaFoldDB" id="A0A919UGS0"/>
<name>A0A919UGS0_9ACTN</name>
<keyword evidence="1 5" id="KW-0489">Methyltransferase</keyword>
<comment type="caution">
    <text evidence="5">The sequence shown here is derived from an EMBL/GenBank/DDBJ whole genome shotgun (WGS) entry which is preliminary data.</text>
</comment>
<protein>
    <submittedName>
        <fullName evidence="5">SAM-dependent methyltransferase</fullName>
    </submittedName>
</protein>
<dbReference type="SUPFAM" id="SSF53335">
    <property type="entry name" value="S-adenosyl-L-methionine-dependent methyltransferases"/>
    <property type="match status" value="1"/>
</dbReference>
<accession>A0A919UGS0</accession>
<evidence type="ECO:0000313" key="6">
    <source>
        <dbReference type="Proteomes" id="UP000660611"/>
    </source>
</evidence>